<evidence type="ECO:0000256" key="5">
    <source>
        <dbReference type="ARBA" id="ARBA00022759"/>
    </source>
</evidence>
<comment type="similarity">
    <text evidence="2">Belongs to the endoribonuclease YbeY family.</text>
</comment>
<name>A0AAD8LIQ1_BABGI</name>
<organism evidence="9 10">
    <name type="scientific">Babesia gibsoni</name>
    <dbReference type="NCBI Taxonomy" id="33632"/>
    <lineage>
        <taxon>Eukaryota</taxon>
        <taxon>Sar</taxon>
        <taxon>Alveolata</taxon>
        <taxon>Apicomplexa</taxon>
        <taxon>Aconoidasida</taxon>
        <taxon>Piroplasmida</taxon>
        <taxon>Babesiidae</taxon>
        <taxon>Babesia</taxon>
    </lineage>
</organism>
<evidence type="ECO:0000256" key="7">
    <source>
        <dbReference type="ARBA" id="ARBA00022833"/>
    </source>
</evidence>
<dbReference type="AlphaFoldDB" id="A0AAD8LIQ1"/>
<keyword evidence="5" id="KW-0255">Endonuclease</keyword>
<dbReference type="InterPro" id="IPR002036">
    <property type="entry name" value="YbeY"/>
</dbReference>
<comment type="cofactor">
    <cofactor evidence="1">
        <name>Zn(2+)</name>
        <dbReference type="ChEBI" id="CHEBI:29105"/>
    </cofactor>
</comment>
<dbReference type="InterPro" id="IPR023091">
    <property type="entry name" value="MetalPrtase_cat_dom_sf_prd"/>
</dbReference>
<evidence type="ECO:0000256" key="2">
    <source>
        <dbReference type="ARBA" id="ARBA00010875"/>
    </source>
</evidence>
<evidence type="ECO:0000256" key="4">
    <source>
        <dbReference type="ARBA" id="ARBA00022723"/>
    </source>
</evidence>
<keyword evidence="8" id="KW-0732">Signal</keyword>
<evidence type="ECO:0000256" key="8">
    <source>
        <dbReference type="SAM" id="SignalP"/>
    </source>
</evidence>
<evidence type="ECO:0000313" key="9">
    <source>
        <dbReference type="EMBL" id="KAK1442168.1"/>
    </source>
</evidence>
<keyword evidence="4" id="KW-0479">Metal-binding</keyword>
<keyword evidence="10" id="KW-1185">Reference proteome</keyword>
<dbReference type="Proteomes" id="UP001230268">
    <property type="component" value="Unassembled WGS sequence"/>
</dbReference>
<comment type="caution">
    <text evidence="9">The sequence shown here is derived from an EMBL/GenBank/DDBJ whole genome shotgun (WGS) entry which is preliminary data.</text>
</comment>
<keyword evidence="6" id="KW-0378">Hydrolase</keyword>
<dbReference type="GO" id="GO:0004222">
    <property type="term" value="F:metalloendopeptidase activity"/>
    <property type="evidence" value="ECO:0007669"/>
    <property type="project" value="InterPro"/>
</dbReference>
<gene>
    <name evidence="9" type="ORF">BgAZ_401980</name>
</gene>
<sequence>MPTDVCSVRAFFGLIFAVAWTGLTGPATAECFRASYRNLPLLYQHHVCIDVRDPTDAASSVVFPHGRHRPAALCLQGSSEVLKPNDITVDNAQEEYYINKKLIHDACSVYRSTLGLDDFSVDVLFMDNDSMCEENKETFGKDSPTDIISHADNTTYTKKDYHLNRTPLQVPELRHLGAMILCPDYIKKQMVEDIGKNEGEETDDEGDASGPRGVAERMKGVTDLNLRFCYLLAHGFLHLLGYDHVKDDDFDEMLAEEDRLLDAFLSYYNQKYRK</sequence>
<proteinExistence type="inferred from homology"/>
<evidence type="ECO:0000256" key="1">
    <source>
        <dbReference type="ARBA" id="ARBA00001947"/>
    </source>
</evidence>
<dbReference type="GO" id="GO:0006364">
    <property type="term" value="P:rRNA processing"/>
    <property type="evidence" value="ECO:0007669"/>
    <property type="project" value="InterPro"/>
</dbReference>
<accession>A0AAD8LIQ1</accession>
<dbReference type="GO" id="GO:0004519">
    <property type="term" value="F:endonuclease activity"/>
    <property type="evidence" value="ECO:0007669"/>
    <property type="project" value="UniProtKB-KW"/>
</dbReference>
<dbReference type="PROSITE" id="PS01306">
    <property type="entry name" value="UPF0054"/>
    <property type="match status" value="1"/>
</dbReference>
<dbReference type="Gene3D" id="3.40.390.30">
    <property type="entry name" value="Metalloproteases ('zincins'), catalytic domain"/>
    <property type="match status" value="1"/>
</dbReference>
<feature type="signal peptide" evidence="8">
    <location>
        <begin position="1"/>
        <end position="29"/>
    </location>
</feature>
<dbReference type="Pfam" id="PF02130">
    <property type="entry name" value="YbeY"/>
    <property type="match status" value="2"/>
</dbReference>
<evidence type="ECO:0000256" key="3">
    <source>
        <dbReference type="ARBA" id="ARBA00022722"/>
    </source>
</evidence>
<keyword evidence="3" id="KW-0540">Nuclease</keyword>
<dbReference type="InterPro" id="IPR020549">
    <property type="entry name" value="YbeY_CS"/>
</dbReference>
<keyword evidence="7" id="KW-0862">Zinc</keyword>
<dbReference type="GO" id="GO:0046872">
    <property type="term" value="F:metal ion binding"/>
    <property type="evidence" value="ECO:0007669"/>
    <property type="project" value="UniProtKB-KW"/>
</dbReference>
<evidence type="ECO:0000256" key="6">
    <source>
        <dbReference type="ARBA" id="ARBA00022801"/>
    </source>
</evidence>
<dbReference type="HAMAP" id="MF_00009">
    <property type="entry name" value="Endoribonucl_YbeY"/>
    <property type="match status" value="1"/>
</dbReference>
<dbReference type="SUPFAM" id="SSF55486">
    <property type="entry name" value="Metalloproteases ('zincins'), catalytic domain"/>
    <property type="match status" value="1"/>
</dbReference>
<evidence type="ECO:0008006" key="11">
    <source>
        <dbReference type="Google" id="ProtNLM"/>
    </source>
</evidence>
<protein>
    <recommendedName>
        <fullName evidence="11">rRNA maturation factor</fullName>
    </recommendedName>
</protein>
<evidence type="ECO:0000313" key="10">
    <source>
        <dbReference type="Proteomes" id="UP001230268"/>
    </source>
</evidence>
<feature type="chain" id="PRO_5041995244" description="rRNA maturation factor" evidence="8">
    <location>
        <begin position="30"/>
        <end position="274"/>
    </location>
</feature>
<dbReference type="EMBL" id="JAVEPI010000004">
    <property type="protein sequence ID" value="KAK1442168.1"/>
    <property type="molecule type" value="Genomic_DNA"/>
</dbReference>
<reference evidence="9" key="1">
    <citation type="submission" date="2023-08" db="EMBL/GenBank/DDBJ databases">
        <title>Draft sequence of the Babesia gibsoni genome.</title>
        <authorList>
            <person name="Yamagishi J.Y."/>
            <person name="Xuan X.X."/>
        </authorList>
    </citation>
    <scope>NUCLEOTIDE SEQUENCE</scope>
    <source>
        <strain evidence="9">Azabu</strain>
    </source>
</reference>